<evidence type="ECO:0000256" key="2">
    <source>
        <dbReference type="ARBA" id="ARBA00022771"/>
    </source>
</evidence>
<evidence type="ECO:0000259" key="6">
    <source>
        <dbReference type="PROSITE" id="PS50103"/>
    </source>
</evidence>
<organism evidence="7 8">
    <name type="scientific">Effrenium voratum</name>
    <dbReference type="NCBI Taxonomy" id="2562239"/>
    <lineage>
        <taxon>Eukaryota</taxon>
        <taxon>Sar</taxon>
        <taxon>Alveolata</taxon>
        <taxon>Dinophyceae</taxon>
        <taxon>Suessiales</taxon>
        <taxon>Symbiodiniaceae</taxon>
        <taxon>Effrenium</taxon>
    </lineage>
</organism>
<dbReference type="SUPFAM" id="SSF90229">
    <property type="entry name" value="CCCH zinc finger"/>
    <property type="match status" value="1"/>
</dbReference>
<dbReference type="InterPro" id="IPR000571">
    <property type="entry name" value="Znf_CCCH"/>
</dbReference>
<keyword evidence="8" id="KW-1185">Reference proteome</keyword>
<evidence type="ECO:0000313" key="7">
    <source>
        <dbReference type="EMBL" id="CAJ1382573.1"/>
    </source>
</evidence>
<keyword evidence="1 4" id="KW-0479">Metal-binding</keyword>
<sequence length="370" mass="37943">MWGGQGCGHWPANGWGDSWDWGWDDGSWAASWNSWPAPGKGQSFKGAGKSAAPPVSNIPPIRDVASMVSAQLFSGPPGGSAGHSGPPQGTSTPMVASNGMPSGGGGCGCGGCGCGLGCASGGCGACGSCGGCGGGGCSAACGACGGGCSGGGDLNSAALMAYQEMQQQAYGDEPDGGPFGGASLPMGDIPQEVMAMTAPFPAVEEKIKVRLIEALKTRGDRWQVDLQDFKSCLARARNPAGFLIVKLSDMEKAINAERGNIGGPRELCANYRRGSCTRGDACKYSHDVPTGITKASVANLIAEAQKNSGTGGFGGFSSTPSPAAEGSEPPAQRRPERSRKASRSRSSRRRSRSSRRRRDSRSRSRGRRRR</sequence>
<feature type="region of interest" description="Disordered" evidence="5">
    <location>
        <begin position="72"/>
        <end position="97"/>
    </location>
</feature>
<gene>
    <name evidence="7" type="ORF">EVOR1521_LOCUS9929</name>
</gene>
<dbReference type="InterPro" id="IPR036855">
    <property type="entry name" value="Znf_CCCH_sf"/>
</dbReference>
<evidence type="ECO:0000313" key="8">
    <source>
        <dbReference type="Proteomes" id="UP001178507"/>
    </source>
</evidence>
<feature type="domain" description="C3H1-type" evidence="6">
    <location>
        <begin position="262"/>
        <end position="289"/>
    </location>
</feature>
<dbReference type="PROSITE" id="PS50103">
    <property type="entry name" value="ZF_C3H1"/>
    <property type="match status" value="1"/>
</dbReference>
<dbReference type="EMBL" id="CAUJNA010000916">
    <property type="protein sequence ID" value="CAJ1382573.1"/>
    <property type="molecule type" value="Genomic_DNA"/>
</dbReference>
<comment type="caution">
    <text evidence="7">The sequence shown here is derived from an EMBL/GenBank/DDBJ whole genome shotgun (WGS) entry which is preliminary data.</text>
</comment>
<dbReference type="Gene3D" id="4.10.1000.10">
    <property type="entry name" value="Zinc finger, CCCH-type"/>
    <property type="match status" value="1"/>
</dbReference>
<dbReference type="AlphaFoldDB" id="A0AA36I7I9"/>
<keyword evidence="2 4" id="KW-0863">Zinc-finger</keyword>
<feature type="compositionally biased region" description="Basic residues" evidence="5">
    <location>
        <begin position="340"/>
        <end position="370"/>
    </location>
</feature>
<accession>A0AA36I7I9</accession>
<evidence type="ECO:0000256" key="1">
    <source>
        <dbReference type="ARBA" id="ARBA00022723"/>
    </source>
</evidence>
<evidence type="ECO:0000256" key="3">
    <source>
        <dbReference type="ARBA" id="ARBA00022833"/>
    </source>
</evidence>
<dbReference type="Proteomes" id="UP001178507">
    <property type="component" value="Unassembled WGS sequence"/>
</dbReference>
<feature type="compositionally biased region" description="Low complexity" evidence="5">
    <location>
        <begin position="316"/>
        <end position="330"/>
    </location>
</feature>
<evidence type="ECO:0000256" key="5">
    <source>
        <dbReference type="SAM" id="MobiDB-lite"/>
    </source>
</evidence>
<protein>
    <recommendedName>
        <fullName evidence="6">C3H1-type domain-containing protein</fullName>
    </recommendedName>
</protein>
<reference evidence="7" key="1">
    <citation type="submission" date="2023-08" db="EMBL/GenBank/DDBJ databases">
        <authorList>
            <person name="Chen Y."/>
            <person name="Shah S."/>
            <person name="Dougan E. K."/>
            <person name="Thang M."/>
            <person name="Chan C."/>
        </authorList>
    </citation>
    <scope>NUCLEOTIDE SEQUENCE</scope>
</reference>
<feature type="region of interest" description="Disordered" evidence="5">
    <location>
        <begin position="308"/>
        <end position="370"/>
    </location>
</feature>
<dbReference type="Pfam" id="PF00642">
    <property type="entry name" value="zf-CCCH"/>
    <property type="match status" value="1"/>
</dbReference>
<feature type="zinc finger region" description="C3H1-type" evidence="4">
    <location>
        <begin position="262"/>
        <end position="289"/>
    </location>
</feature>
<proteinExistence type="predicted"/>
<dbReference type="GO" id="GO:0008270">
    <property type="term" value="F:zinc ion binding"/>
    <property type="evidence" value="ECO:0007669"/>
    <property type="project" value="UniProtKB-KW"/>
</dbReference>
<evidence type="ECO:0000256" key="4">
    <source>
        <dbReference type="PROSITE-ProRule" id="PRU00723"/>
    </source>
</evidence>
<keyword evidence="3 4" id="KW-0862">Zinc</keyword>
<dbReference type="SMART" id="SM00356">
    <property type="entry name" value="ZnF_C3H1"/>
    <property type="match status" value="1"/>
</dbReference>
<name>A0AA36I7I9_9DINO</name>